<reference evidence="5 6" key="1">
    <citation type="submission" date="2021-03" db="EMBL/GenBank/DDBJ databases">
        <title>Antimicrobial resistance genes in bacteria isolated from Japanese honey, and their potential for conferring macrolide and lincosamide resistance in the American foulbrood pathogen Paenibacillus larvae.</title>
        <authorList>
            <person name="Okamoto M."/>
            <person name="Kumagai M."/>
            <person name="Kanamori H."/>
            <person name="Takamatsu D."/>
        </authorList>
    </citation>
    <scope>NUCLEOTIDE SEQUENCE [LARGE SCALE GENOMIC DNA]</scope>
    <source>
        <strain evidence="5 6">J1TS3</strain>
    </source>
</reference>
<keyword evidence="2" id="KW-0238">DNA-binding</keyword>
<dbReference type="SMART" id="SM00421">
    <property type="entry name" value="HTH_LUXR"/>
    <property type="match status" value="1"/>
</dbReference>
<dbReference type="Pfam" id="PF00196">
    <property type="entry name" value="GerE"/>
    <property type="match status" value="1"/>
</dbReference>
<dbReference type="PANTHER" id="PTHR44688">
    <property type="entry name" value="DNA-BINDING TRANSCRIPTIONAL ACTIVATOR DEVR_DOSR"/>
    <property type="match status" value="1"/>
</dbReference>
<evidence type="ECO:0000313" key="6">
    <source>
        <dbReference type="Proteomes" id="UP000680279"/>
    </source>
</evidence>
<dbReference type="InterPro" id="IPR016032">
    <property type="entry name" value="Sig_transdc_resp-reg_C-effctor"/>
</dbReference>
<evidence type="ECO:0000313" key="5">
    <source>
        <dbReference type="EMBL" id="GIN22388.1"/>
    </source>
</evidence>
<sequence length="232" mass="26091">MISHYTIQQSIQNLESASSHEQHLFNILELYIDIFPVENGYLLRYSPLGYLAEGLIFLNSEGGVHIGQIRDDIRNFPIIYSAISEKKAKYCTGLEYLKKMSSKYSISSDFNTLVVVPIYYGTVVFGYICSSEFEENTLIDDHLLSSFTLYGKLVGKVLINSSNEDAGTQILSRRELEVMKRIAAGESTKEMAYLMDISELTVNQYVKTAIKKLGAKNRSHAVAKLFINGVIS</sequence>
<accession>A0ABQ4K9K1</accession>
<dbReference type="PANTHER" id="PTHR44688:SF16">
    <property type="entry name" value="DNA-BINDING TRANSCRIPTIONAL ACTIVATOR DEVR_DOSR"/>
    <property type="match status" value="1"/>
</dbReference>
<dbReference type="InterPro" id="IPR000792">
    <property type="entry name" value="Tscrpt_reg_LuxR_C"/>
</dbReference>
<dbReference type="Proteomes" id="UP000680279">
    <property type="component" value="Unassembled WGS sequence"/>
</dbReference>
<organism evidence="5 6">
    <name type="scientific">Siminovitchia fordii</name>
    <dbReference type="NCBI Taxonomy" id="254759"/>
    <lineage>
        <taxon>Bacteria</taxon>
        <taxon>Bacillati</taxon>
        <taxon>Bacillota</taxon>
        <taxon>Bacilli</taxon>
        <taxon>Bacillales</taxon>
        <taxon>Bacillaceae</taxon>
        <taxon>Siminovitchia</taxon>
    </lineage>
</organism>
<dbReference type="Gene3D" id="1.10.10.10">
    <property type="entry name" value="Winged helix-like DNA-binding domain superfamily/Winged helix DNA-binding domain"/>
    <property type="match status" value="1"/>
</dbReference>
<evidence type="ECO:0000256" key="2">
    <source>
        <dbReference type="ARBA" id="ARBA00023125"/>
    </source>
</evidence>
<protein>
    <recommendedName>
        <fullName evidence="4">HTH luxR-type domain-containing protein</fullName>
    </recommendedName>
</protein>
<keyword evidence="6" id="KW-1185">Reference proteome</keyword>
<comment type="caution">
    <text evidence="5">The sequence shown here is derived from an EMBL/GenBank/DDBJ whole genome shotgun (WGS) entry which is preliminary data.</text>
</comment>
<gene>
    <name evidence="5" type="ORF">J1TS3_35220</name>
</gene>
<dbReference type="InterPro" id="IPR036388">
    <property type="entry name" value="WH-like_DNA-bd_sf"/>
</dbReference>
<proteinExistence type="predicted"/>
<feature type="domain" description="HTH luxR-type" evidence="4">
    <location>
        <begin position="164"/>
        <end position="229"/>
    </location>
</feature>
<dbReference type="EMBL" id="BOQT01000016">
    <property type="protein sequence ID" value="GIN22388.1"/>
    <property type="molecule type" value="Genomic_DNA"/>
</dbReference>
<evidence type="ECO:0000256" key="3">
    <source>
        <dbReference type="ARBA" id="ARBA00023163"/>
    </source>
</evidence>
<dbReference type="CDD" id="cd06170">
    <property type="entry name" value="LuxR_C_like"/>
    <property type="match status" value="1"/>
</dbReference>
<name>A0ABQ4K9K1_9BACI</name>
<dbReference type="SUPFAM" id="SSF46894">
    <property type="entry name" value="C-terminal effector domain of the bipartite response regulators"/>
    <property type="match status" value="1"/>
</dbReference>
<dbReference type="PRINTS" id="PR00038">
    <property type="entry name" value="HTHLUXR"/>
</dbReference>
<keyword evidence="3" id="KW-0804">Transcription</keyword>
<evidence type="ECO:0000256" key="1">
    <source>
        <dbReference type="ARBA" id="ARBA00023015"/>
    </source>
</evidence>
<dbReference type="RefSeq" id="WP_018708009.1">
    <property type="nucleotide sequence ID" value="NZ_BOQT01000016.1"/>
</dbReference>
<evidence type="ECO:0000259" key="4">
    <source>
        <dbReference type="PROSITE" id="PS50043"/>
    </source>
</evidence>
<keyword evidence="1" id="KW-0805">Transcription regulation</keyword>
<dbReference type="PROSITE" id="PS50043">
    <property type="entry name" value="HTH_LUXR_2"/>
    <property type="match status" value="1"/>
</dbReference>